<sequence>MDFVSYGDQEENVKETKSTVEIAKSKSFYPLALHWLSQDLDLRGERTEDKTRPKYEDLSRLKNDQFYDDKNRVTSYFQTTRHV</sequence>
<organism evidence="1 2">
    <name type="scientific">Ogataea polymorpha</name>
    <dbReference type="NCBI Taxonomy" id="460523"/>
    <lineage>
        <taxon>Eukaryota</taxon>
        <taxon>Fungi</taxon>
        <taxon>Dikarya</taxon>
        <taxon>Ascomycota</taxon>
        <taxon>Saccharomycotina</taxon>
        <taxon>Pichiomycetes</taxon>
        <taxon>Pichiales</taxon>
        <taxon>Pichiaceae</taxon>
        <taxon>Ogataea</taxon>
    </lineage>
</organism>
<dbReference type="EMBL" id="JAEUBD010000038">
    <property type="protein sequence ID" value="KAH3678321.1"/>
    <property type="molecule type" value="Genomic_DNA"/>
</dbReference>
<proteinExistence type="predicted"/>
<dbReference type="AlphaFoldDB" id="A0A9P8TH95"/>
<keyword evidence="2" id="KW-1185">Reference proteome</keyword>
<reference evidence="1" key="1">
    <citation type="journal article" date="2021" name="Open Biol.">
        <title>Shared evolutionary footprints suggest mitochondrial oxidative damage underlies multiple complex I losses in fungi.</title>
        <authorList>
            <person name="Schikora-Tamarit M.A."/>
            <person name="Marcet-Houben M."/>
            <person name="Nosek J."/>
            <person name="Gabaldon T."/>
        </authorList>
    </citation>
    <scope>NUCLEOTIDE SEQUENCE</scope>
    <source>
        <strain evidence="1">NCAIM Y.01608</strain>
    </source>
</reference>
<comment type="caution">
    <text evidence="1">The sequence shown here is derived from an EMBL/GenBank/DDBJ whole genome shotgun (WGS) entry which is preliminary data.</text>
</comment>
<protein>
    <submittedName>
        <fullName evidence="1">Uncharacterized protein</fullName>
    </submittedName>
</protein>
<reference evidence="1" key="2">
    <citation type="submission" date="2021-01" db="EMBL/GenBank/DDBJ databases">
        <authorList>
            <person name="Schikora-Tamarit M.A."/>
        </authorList>
    </citation>
    <scope>NUCLEOTIDE SEQUENCE</scope>
    <source>
        <strain evidence="1">NCAIM Y.01608</strain>
    </source>
</reference>
<gene>
    <name evidence="1" type="ORF">OGATHE_000296</name>
</gene>
<dbReference type="Proteomes" id="UP000788993">
    <property type="component" value="Unassembled WGS sequence"/>
</dbReference>
<name>A0A9P8TH95_9ASCO</name>
<evidence type="ECO:0000313" key="2">
    <source>
        <dbReference type="Proteomes" id="UP000788993"/>
    </source>
</evidence>
<evidence type="ECO:0000313" key="1">
    <source>
        <dbReference type="EMBL" id="KAH3678321.1"/>
    </source>
</evidence>
<accession>A0A9P8TH95</accession>